<dbReference type="Pfam" id="PF01981">
    <property type="entry name" value="PTH2"/>
    <property type="match status" value="1"/>
</dbReference>
<evidence type="ECO:0000256" key="3">
    <source>
        <dbReference type="ARBA" id="ARBA00048707"/>
    </source>
</evidence>
<evidence type="ECO:0000313" key="4">
    <source>
        <dbReference type="EMBL" id="QCY48098.1"/>
    </source>
</evidence>
<dbReference type="RefSeq" id="WP_138175891.1">
    <property type="nucleotide sequence ID" value="NZ_CP034412.1"/>
</dbReference>
<comment type="catalytic activity">
    <reaction evidence="3">
        <text>an N-acyl-L-alpha-aminoacyl-tRNA + H2O = an N-acyl-L-amino acid + a tRNA + H(+)</text>
        <dbReference type="Rhea" id="RHEA:54448"/>
        <dbReference type="Rhea" id="RHEA-COMP:10123"/>
        <dbReference type="Rhea" id="RHEA-COMP:13883"/>
        <dbReference type="ChEBI" id="CHEBI:15377"/>
        <dbReference type="ChEBI" id="CHEBI:15378"/>
        <dbReference type="ChEBI" id="CHEBI:59874"/>
        <dbReference type="ChEBI" id="CHEBI:78442"/>
        <dbReference type="ChEBI" id="CHEBI:138191"/>
        <dbReference type="EC" id="3.1.1.29"/>
    </reaction>
</comment>
<proteinExistence type="predicted"/>
<gene>
    <name evidence="4" type="ORF">GcLGCM259_2391</name>
</gene>
<dbReference type="AlphaFoldDB" id="A0A5B7WVR8"/>
<sequence>MSEYTERVASELIQPIILLVDKEDPAGEDEAIAAVALASIAAFLQDPVNPAWQPWAHGAFGKSVRRANPKAFAKVRQEFPEHALIEIGGAQAAGLAPVPADDMPKILAKLQVSGTQLPQSGGVLGGQVVIVLDASLEMSTGKASAQAAHALFAWLLEADEDIVQQWIADGATLGVRQLSRDDFTASMELAHGPVIHDAGRTEIEPGSATAYVLLAG</sequence>
<dbReference type="Gene3D" id="3.40.1490.10">
    <property type="entry name" value="Bit1"/>
    <property type="match status" value="1"/>
</dbReference>
<dbReference type="Proteomes" id="UP000307000">
    <property type="component" value="Chromosome"/>
</dbReference>
<protein>
    <recommendedName>
        <fullName evidence="1">peptidyl-tRNA hydrolase</fullName>
        <ecNumber evidence="1">3.1.1.29</ecNumber>
    </recommendedName>
</protein>
<organism evidence="4 5">
    <name type="scientific">Glutamicibacter creatinolyticus</name>
    <dbReference type="NCBI Taxonomy" id="162496"/>
    <lineage>
        <taxon>Bacteria</taxon>
        <taxon>Bacillati</taxon>
        <taxon>Actinomycetota</taxon>
        <taxon>Actinomycetes</taxon>
        <taxon>Micrococcales</taxon>
        <taxon>Micrococcaceae</taxon>
        <taxon>Glutamicibacter</taxon>
    </lineage>
</organism>
<keyword evidence="5" id="KW-1185">Reference proteome</keyword>
<dbReference type="EC" id="3.1.1.29" evidence="1"/>
<dbReference type="GO" id="GO:0004045">
    <property type="term" value="F:peptidyl-tRNA hydrolase activity"/>
    <property type="evidence" value="ECO:0007669"/>
    <property type="project" value="UniProtKB-EC"/>
</dbReference>
<evidence type="ECO:0000256" key="2">
    <source>
        <dbReference type="ARBA" id="ARBA00022801"/>
    </source>
</evidence>
<dbReference type="EMBL" id="CP034412">
    <property type="protein sequence ID" value="QCY48098.1"/>
    <property type="molecule type" value="Genomic_DNA"/>
</dbReference>
<dbReference type="SUPFAM" id="SSF102462">
    <property type="entry name" value="Peptidyl-tRNA hydrolase II"/>
    <property type="match status" value="1"/>
</dbReference>
<accession>A0A5B7WVR8</accession>
<dbReference type="InterPro" id="IPR023476">
    <property type="entry name" value="Pep_tRNA_hydro_II_dom_sf"/>
</dbReference>
<evidence type="ECO:0000313" key="5">
    <source>
        <dbReference type="Proteomes" id="UP000307000"/>
    </source>
</evidence>
<name>A0A5B7WVR8_9MICC</name>
<reference evidence="4 5" key="1">
    <citation type="submission" date="2018-12" db="EMBL/GenBank/DDBJ databases">
        <title>Complete Genome Sequence of Glutamicibacter creatinolyticus strain LGCM259,isolated from an abscess of a 12-year-old mare in Italy.</title>
        <authorList>
            <person name="Santos R.G."/>
            <person name="Silva A.L."/>
            <person name="Seyffert N."/>
            <person name="Castro T.L.P."/>
            <person name="Attili A.R."/>
            <person name="Rifici C."/>
            <person name="Mazzullo G."/>
            <person name="Brenig B."/>
            <person name="Venanzi F."/>
            <person name="Azevedo V."/>
        </authorList>
    </citation>
    <scope>NUCLEOTIDE SEQUENCE [LARGE SCALE GENOMIC DNA]</scope>
    <source>
        <strain evidence="4 5">LGCM 259</strain>
    </source>
</reference>
<dbReference type="KEGG" id="gcr:GcLGCM259_2391"/>
<evidence type="ECO:0000256" key="1">
    <source>
        <dbReference type="ARBA" id="ARBA00013260"/>
    </source>
</evidence>
<keyword evidence="2" id="KW-0378">Hydrolase</keyword>
<dbReference type="InterPro" id="IPR002833">
    <property type="entry name" value="PTH2"/>
</dbReference>